<evidence type="ECO:0000259" key="2">
    <source>
        <dbReference type="PROSITE" id="PS50206"/>
    </source>
</evidence>
<organism evidence="3 4">
    <name type="scientific">Sphagnurus paluster</name>
    <dbReference type="NCBI Taxonomy" id="117069"/>
    <lineage>
        <taxon>Eukaryota</taxon>
        <taxon>Fungi</taxon>
        <taxon>Dikarya</taxon>
        <taxon>Basidiomycota</taxon>
        <taxon>Agaricomycotina</taxon>
        <taxon>Agaricomycetes</taxon>
        <taxon>Agaricomycetidae</taxon>
        <taxon>Agaricales</taxon>
        <taxon>Tricholomatineae</taxon>
        <taxon>Lyophyllaceae</taxon>
        <taxon>Sphagnurus</taxon>
    </lineage>
</organism>
<dbReference type="GO" id="GO:0005739">
    <property type="term" value="C:mitochondrion"/>
    <property type="evidence" value="ECO:0007669"/>
    <property type="project" value="TreeGrafter"/>
</dbReference>
<dbReference type="Pfam" id="PF00581">
    <property type="entry name" value="Rhodanese"/>
    <property type="match status" value="1"/>
</dbReference>
<feature type="domain" description="Rhodanese" evidence="2">
    <location>
        <begin position="87"/>
        <end position="168"/>
    </location>
</feature>
<reference evidence="3" key="1">
    <citation type="submission" date="2021-02" db="EMBL/GenBank/DDBJ databases">
        <authorList>
            <person name="Nieuwenhuis M."/>
            <person name="Van De Peppel L.J.J."/>
        </authorList>
    </citation>
    <scope>NUCLEOTIDE SEQUENCE</scope>
    <source>
        <strain evidence="3">D49</strain>
    </source>
</reference>
<dbReference type="GO" id="GO:0004792">
    <property type="term" value="F:thiosulfate-cyanide sulfurtransferase activity"/>
    <property type="evidence" value="ECO:0007669"/>
    <property type="project" value="TreeGrafter"/>
</dbReference>
<feature type="compositionally biased region" description="Polar residues" evidence="1">
    <location>
        <begin position="33"/>
        <end position="47"/>
    </location>
</feature>
<sequence length="172" mass="19074">MLRTSIIRSARGAVLRNACVVATRPALTSLQARFESSTASKPPLTTEQKARKAALERSDDLQRDWDAKEITYAELKPKTFSPTPQVGSQDSYLIDVREPDEVIQGMIPSAVNLPLSELANSLHLSRAAFLEKHGFDKPTKDQQLTFYCRSGKRSTTASDVAKRNGYTKYVGQ</sequence>
<reference evidence="3" key="2">
    <citation type="submission" date="2021-10" db="EMBL/GenBank/DDBJ databases">
        <title>Phylogenomics reveals ancestral predisposition of the termite-cultivated fungus Termitomyces towards a domesticated lifestyle.</title>
        <authorList>
            <person name="Auxier B."/>
            <person name="Grum-Grzhimaylo A."/>
            <person name="Cardenas M.E."/>
            <person name="Lodge J.D."/>
            <person name="Laessoe T."/>
            <person name="Pedersen O."/>
            <person name="Smith M.E."/>
            <person name="Kuyper T.W."/>
            <person name="Franco-Molano E.A."/>
            <person name="Baroni T.J."/>
            <person name="Aanen D.K."/>
        </authorList>
    </citation>
    <scope>NUCLEOTIDE SEQUENCE</scope>
    <source>
        <strain evidence="3">D49</strain>
    </source>
</reference>
<dbReference type="AlphaFoldDB" id="A0A9P7KHB6"/>
<dbReference type="Proteomes" id="UP000717328">
    <property type="component" value="Unassembled WGS sequence"/>
</dbReference>
<dbReference type="PROSITE" id="PS50206">
    <property type="entry name" value="RHODANESE_3"/>
    <property type="match status" value="1"/>
</dbReference>
<dbReference type="PANTHER" id="PTHR44086">
    <property type="entry name" value="THIOSULFATE SULFURTRANSFERASE RDL2, MITOCHONDRIAL-RELATED"/>
    <property type="match status" value="1"/>
</dbReference>
<evidence type="ECO:0000313" key="4">
    <source>
        <dbReference type="Proteomes" id="UP000717328"/>
    </source>
</evidence>
<protein>
    <recommendedName>
        <fullName evidence="2">Rhodanese domain-containing protein</fullName>
    </recommendedName>
</protein>
<dbReference type="Gene3D" id="3.40.250.10">
    <property type="entry name" value="Rhodanese-like domain"/>
    <property type="match status" value="1"/>
</dbReference>
<feature type="region of interest" description="Disordered" evidence="1">
    <location>
        <begin position="33"/>
        <end position="59"/>
    </location>
</feature>
<accession>A0A9P7KHB6</accession>
<dbReference type="EMBL" id="JABCKI010000450">
    <property type="protein sequence ID" value="KAG5650443.1"/>
    <property type="molecule type" value="Genomic_DNA"/>
</dbReference>
<keyword evidence="4" id="KW-1185">Reference proteome</keyword>
<name>A0A9P7KHB6_9AGAR</name>
<comment type="caution">
    <text evidence="3">The sequence shown here is derived from an EMBL/GenBank/DDBJ whole genome shotgun (WGS) entry which is preliminary data.</text>
</comment>
<dbReference type="InterPro" id="IPR036873">
    <property type="entry name" value="Rhodanese-like_dom_sf"/>
</dbReference>
<dbReference type="SUPFAM" id="SSF52821">
    <property type="entry name" value="Rhodanese/Cell cycle control phosphatase"/>
    <property type="match status" value="1"/>
</dbReference>
<evidence type="ECO:0000313" key="3">
    <source>
        <dbReference type="EMBL" id="KAG5650443.1"/>
    </source>
</evidence>
<dbReference type="PANTHER" id="PTHR44086:SF10">
    <property type="entry name" value="THIOSULFATE SULFURTRANSFERASE_RHODANESE-LIKE DOMAIN-CONTAINING PROTEIN 3"/>
    <property type="match status" value="1"/>
</dbReference>
<dbReference type="SMART" id="SM00450">
    <property type="entry name" value="RHOD"/>
    <property type="match status" value="1"/>
</dbReference>
<dbReference type="InterPro" id="IPR001763">
    <property type="entry name" value="Rhodanese-like_dom"/>
</dbReference>
<dbReference type="OrthoDB" id="566238at2759"/>
<feature type="compositionally biased region" description="Basic and acidic residues" evidence="1">
    <location>
        <begin position="48"/>
        <end position="59"/>
    </location>
</feature>
<evidence type="ECO:0000256" key="1">
    <source>
        <dbReference type="SAM" id="MobiDB-lite"/>
    </source>
</evidence>
<proteinExistence type="predicted"/>
<gene>
    <name evidence="3" type="ORF">H0H81_012267</name>
</gene>